<gene>
    <name evidence="1" type="ORF">RRG08_063317</name>
</gene>
<sequence length="365" mass="40557">MNERAEYHQEKVSLALAEAKSADQGHVECNVWAEGHEGSKNWKVCTKNPGHIGFIPATQFSPDLLPSPYNQDTEVIELVRLQIELTVRLRVHFTSNARPHGYTFSKFKGQHIPHTGSGIVFGAFYNFPPAPPDNKSYKACPCQVCDEAPPKAGRKLEWWSVEVRTAKHVTYDTEETKTTIADLNLDQPGQMVSTTRLYGISLATSHADGDIARILFATHDEAVGQRLAKASRQFDMLSASLLRKYRDPDRFPLYAVICSHPHGCSKQVTIGSRTGRLVVNQKVEGAQPNEEWTEHIYTTPTCEGSSGAPIVILGREKISGRHWHMISHVHREALPSGQGHSGMTLECFVNTDQPVDNNSSRALPI</sequence>
<name>A0AAE0ZWI1_9GAST</name>
<protein>
    <submittedName>
        <fullName evidence="1">Uncharacterized protein</fullName>
    </submittedName>
</protein>
<keyword evidence="2" id="KW-1185">Reference proteome</keyword>
<evidence type="ECO:0000313" key="2">
    <source>
        <dbReference type="Proteomes" id="UP001283361"/>
    </source>
</evidence>
<accession>A0AAE0ZWI1</accession>
<comment type="caution">
    <text evidence="1">The sequence shown here is derived from an EMBL/GenBank/DDBJ whole genome shotgun (WGS) entry which is preliminary data.</text>
</comment>
<reference evidence="1" key="1">
    <citation type="journal article" date="2023" name="G3 (Bethesda)">
        <title>A reference genome for the long-term kleptoplast-retaining sea slug Elysia crispata morphotype clarki.</title>
        <authorList>
            <person name="Eastman K.E."/>
            <person name="Pendleton A.L."/>
            <person name="Shaikh M.A."/>
            <person name="Suttiyut T."/>
            <person name="Ogas R."/>
            <person name="Tomko P."/>
            <person name="Gavelis G."/>
            <person name="Widhalm J.R."/>
            <person name="Wisecaver J.H."/>
        </authorList>
    </citation>
    <scope>NUCLEOTIDE SEQUENCE</scope>
    <source>
        <strain evidence="1">ECLA1</strain>
    </source>
</reference>
<dbReference type="EMBL" id="JAWDGP010003195">
    <property type="protein sequence ID" value="KAK3776613.1"/>
    <property type="molecule type" value="Genomic_DNA"/>
</dbReference>
<dbReference type="Proteomes" id="UP001283361">
    <property type="component" value="Unassembled WGS sequence"/>
</dbReference>
<evidence type="ECO:0000313" key="1">
    <source>
        <dbReference type="EMBL" id="KAK3776613.1"/>
    </source>
</evidence>
<proteinExistence type="predicted"/>
<dbReference type="AlphaFoldDB" id="A0AAE0ZWI1"/>
<organism evidence="1 2">
    <name type="scientific">Elysia crispata</name>
    <name type="common">lettuce slug</name>
    <dbReference type="NCBI Taxonomy" id="231223"/>
    <lineage>
        <taxon>Eukaryota</taxon>
        <taxon>Metazoa</taxon>
        <taxon>Spiralia</taxon>
        <taxon>Lophotrochozoa</taxon>
        <taxon>Mollusca</taxon>
        <taxon>Gastropoda</taxon>
        <taxon>Heterobranchia</taxon>
        <taxon>Euthyneura</taxon>
        <taxon>Panpulmonata</taxon>
        <taxon>Sacoglossa</taxon>
        <taxon>Placobranchoidea</taxon>
        <taxon>Plakobranchidae</taxon>
        <taxon>Elysia</taxon>
    </lineage>
</organism>